<feature type="domain" description="Antitoxin VbhA" evidence="1">
    <location>
        <begin position="1"/>
        <end position="34"/>
    </location>
</feature>
<dbReference type="InterPro" id="IPR033788">
    <property type="entry name" value="VbhA-like"/>
</dbReference>
<dbReference type="EMBL" id="JAAVUN010000001">
    <property type="protein sequence ID" value="NKE08598.1"/>
    <property type="molecule type" value="Genomic_DNA"/>
</dbReference>
<reference evidence="2 3" key="1">
    <citation type="submission" date="2020-02" db="EMBL/GenBank/DDBJ databases">
        <authorList>
            <person name="Sun Q."/>
        </authorList>
    </citation>
    <scope>NUCLEOTIDE SEQUENCE [LARGE SCALE GENOMIC DNA]</scope>
    <source>
        <strain evidence="2 3">YIM 13062</strain>
    </source>
</reference>
<keyword evidence="3" id="KW-1185">Reference proteome</keyword>
<dbReference type="AlphaFoldDB" id="A0A846THH1"/>
<proteinExistence type="predicted"/>
<protein>
    <submittedName>
        <fullName evidence="2">Antitoxin VbhA family protein</fullName>
    </submittedName>
</protein>
<evidence type="ECO:0000313" key="3">
    <source>
        <dbReference type="Proteomes" id="UP000521379"/>
    </source>
</evidence>
<dbReference type="Gene3D" id="1.10.8.1050">
    <property type="entry name" value="Antitoxin VbhA-like"/>
    <property type="match status" value="1"/>
</dbReference>
<evidence type="ECO:0000259" key="1">
    <source>
        <dbReference type="Pfam" id="PF18495"/>
    </source>
</evidence>
<sequence length="38" mass="4216">MEGLQTTSETRADTGQYVAGEISLTELEARVRRRYGIG</sequence>
<dbReference type="InterPro" id="IPR043038">
    <property type="entry name" value="VbhA_sf"/>
</dbReference>
<dbReference type="Pfam" id="PF18495">
    <property type="entry name" value="VbhA"/>
    <property type="match status" value="1"/>
</dbReference>
<gene>
    <name evidence="2" type="ORF">GTW58_01275</name>
</gene>
<name>A0A846THH1_9MICC</name>
<organism evidence="2 3">
    <name type="scientific">Kocuria subflava</name>
    <dbReference type="NCBI Taxonomy" id="1736139"/>
    <lineage>
        <taxon>Bacteria</taxon>
        <taxon>Bacillati</taxon>
        <taxon>Actinomycetota</taxon>
        <taxon>Actinomycetes</taxon>
        <taxon>Micrococcales</taxon>
        <taxon>Micrococcaceae</taxon>
        <taxon>Kocuria</taxon>
    </lineage>
</organism>
<dbReference type="CDD" id="cd11586">
    <property type="entry name" value="VbhA_like"/>
    <property type="match status" value="1"/>
</dbReference>
<dbReference type="InterPro" id="IPR041535">
    <property type="entry name" value="VbhA"/>
</dbReference>
<dbReference type="Proteomes" id="UP000521379">
    <property type="component" value="Unassembled WGS sequence"/>
</dbReference>
<comment type="caution">
    <text evidence="2">The sequence shown here is derived from an EMBL/GenBank/DDBJ whole genome shotgun (WGS) entry which is preliminary data.</text>
</comment>
<evidence type="ECO:0000313" key="2">
    <source>
        <dbReference type="EMBL" id="NKE08598.1"/>
    </source>
</evidence>
<accession>A0A846THH1</accession>